<dbReference type="Gene3D" id="3.40.50.720">
    <property type="entry name" value="NAD(P)-binding Rossmann-like Domain"/>
    <property type="match status" value="1"/>
</dbReference>
<sequence length="262" mass="27130">MSDALSTIAVGALAGRAAIVTGAAGGIGLAVARKLCQFGASVTIMDRDISRARAAAVQFPAGACTVCGGDVSLEEDMRAVFDHAIAFAGKIDILVNNAGIIEHVVPTAQQDLAQWQRLIDVHLKGAFISSQLFARHVLDRQAQGSIVNMASITALRPMRGSNGYAVAKAALTMMTQTMAADLTGQGVRVNAVAPGFTRTALANVEGGIGADFRQVFDRIPLKRLARPEEIAEVVAFLVSDAASYVSGAVIPVDGGWAANCGP</sequence>
<evidence type="ECO:0000313" key="5">
    <source>
        <dbReference type="Proteomes" id="UP001379235"/>
    </source>
</evidence>
<dbReference type="CDD" id="cd05233">
    <property type="entry name" value="SDR_c"/>
    <property type="match status" value="1"/>
</dbReference>
<dbReference type="Proteomes" id="UP001379235">
    <property type="component" value="Unassembled WGS sequence"/>
</dbReference>
<dbReference type="InterPro" id="IPR020904">
    <property type="entry name" value="Sc_DH/Rdtase_CS"/>
</dbReference>
<dbReference type="InterPro" id="IPR002347">
    <property type="entry name" value="SDR_fam"/>
</dbReference>
<keyword evidence="5" id="KW-1185">Reference proteome</keyword>
<dbReference type="InterPro" id="IPR036291">
    <property type="entry name" value="NAD(P)-bd_dom_sf"/>
</dbReference>
<dbReference type="EMBL" id="JBBHJY010000002">
    <property type="protein sequence ID" value="MEJ6009386.1"/>
    <property type="molecule type" value="Genomic_DNA"/>
</dbReference>
<evidence type="ECO:0000313" key="4">
    <source>
        <dbReference type="EMBL" id="MEJ6009386.1"/>
    </source>
</evidence>
<dbReference type="PANTHER" id="PTHR43639:SF1">
    <property type="entry name" value="SHORT-CHAIN DEHYDROGENASE_REDUCTASE FAMILY PROTEIN"/>
    <property type="match status" value="1"/>
</dbReference>
<dbReference type="InterPro" id="IPR057326">
    <property type="entry name" value="KR_dom"/>
</dbReference>
<dbReference type="NCBIfam" id="NF005559">
    <property type="entry name" value="PRK07231.1"/>
    <property type="match status" value="1"/>
</dbReference>
<proteinExistence type="inferred from homology"/>
<reference evidence="4 5" key="1">
    <citation type="submission" date="2024-03" db="EMBL/GenBank/DDBJ databases">
        <authorList>
            <person name="Jo J.-H."/>
        </authorList>
    </citation>
    <scope>NUCLEOTIDE SEQUENCE [LARGE SCALE GENOMIC DNA]</scope>
    <source>
        <strain evidence="4 5">AS3R-12</strain>
    </source>
</reference>
<gene>
    <name evidence="4" type="ORF">WG900_05585</name>
</gene>
<evidence type="ECO:0000256" key="1">
    <source>
        <dbReference type="ARBA" id="ARBA00006484"/>
    </source>
</evidence>
<dbReference type="PRINTS" id="PR00080">
    <property type="entry name" value="SDRFAMILY"/>
</dbReference>
<dbReference type="PROSITE" id="PS00061">
    <property type="entry name" value="ADH_SHORT"/>
    <property type="match status" value="1"/>
</dbReference>
<comment type="similarity">
    <text evidence="1">Belongs to the short-chain dehydrogenases/reductases (SDR) family.</text>
</comment>
<keyword evidence="2" id="KW-0560">Oxidoreductase</keyword>
<protein>
    <submittedName>
        <fullName evidence="4">SDR family NAD(P)-dependent oxidoreductase</fullName>
    </submittedName>
</protein>
<dbReference type="SUPFAM" id="SSF51735">
    <property type="entry name" value="NAD(P)-binding Rossmann-fold domains"/>
    <property type="match status" value="1"/>
</dbReference>
<dbReference type="PANTHER" id="PTHR43639">
    <property type="entry name" value="OXIDOREDUCTASE, SHORT-CHAIN DEHYDROGENASE/REDUCTASE FAMILY (AFU_ORTHOLOGUE AFUA_5G02870)"/>
    <property type="match status" value="1"/>
</dbReference>
<dbReference type="SMART" id="SM00822">
    <property type="entry name" value="PKS_KR"/>
    <property type="match status" value="1"/>
</dbReference>
<organism evidence="4 5">
    <name type="scientific">Novosphingobium aquae</name>
    <dbReference type="NCBI Taxonomy" id="3133435"/>
    <lineage>
        <taxon>Bacteria</taxon>
        <taxon>Pseudomonadati</taxon>
        <taxon>Pseudomonadota</taxon>
        <taxon>Alphaproteobacteria</taxon>
        <taxon>Sphingomonadales</taxon>
        <taxon>Sphingomonadaceae</taxon>
        <taxon>Novosphingobium</taxon>
    </lineage>
</organism>
<accession>A0ABU8S657</accession>
<comment type="caution">
    <text evidence="4">The sequence shown here is derived from an EMBL/GenBank/DDBJ whole genome shotgun (WGS) entry which is preliminary data.</text>
</comment>
<dbReference type="Pfam" id="PF13561">
    <property type="entry name" value="adh_short_C2"/>
    <property type="match status" value="1"/>
</dbReference>
<feature type="domain" description="Ketoreductase" evidence="3">
    <location>
        <begin position="16"/>
        <end position="199"/>
    </location>
</feature>
<name>A0ABU8S657_9SPHN</name>
<evidence type="ECO:0000256" key="2">
    <source>
        <dbReference type="ARBA" id="ARBA00023002"/>
    </source>
</evidence>
<dbReference type="PRINTS" id="PR00081">
    <property type="entry name" value="GDHRDH"/>
</dbReference>
<dbReference type="RefSeq" id="WP_339965426.1">
    <property type="nucleotide sequence ID" value="NZ_JBBHJY010000002.1"/>
</dbReference>
<evidence type="ECO:0000259" key="3">
    <source>
        <dbReference type="SMART" id="SM00822"/>
    </source>
</evidence>